<comment type="function">
    <text evidence="1">Accessory subunit of the mitochondrial membrane respiratory chain NADH dehydrogenase (Complex I), that is believed not to be involved in catalysis. Complex I functions in the transfer of electrons from NADH to the respiratory chain. The immediate electron acceptor for the enzyme is believed to be ubiquinone.</text>
</comment>
<evidence type="ECO:0000256" key="11">
    <source>
        <dbReference type="ARBA" id="ARBA00023136"/>
    </source>
</evidence>
<evidence type="ECO:0000256" key="5">
    <source>
        <dbReference type="ARBA" id="ARBA00018677"/>
    </source>
</evidence>
<evidence type="ECO:0000256" key="12">
    <source>
        <dbReference type="ARBA" id="ARBA00023157"/>
    </source>
</evidence>
<dbReference type="InterPro" id="IPR008698">
    <property type="entry name" value="NDUB7"/>
</dbReference>
<evidence type="ECO:0000256" key="2">
    <source>
        <dbReference type="ARBA" id="ARBA00004569"/>
    </source>
</evidence>
<dbReference type="PANTHER" id="PTHR20900">
    <property type="entry name" value="NADH:UBIQUINONE OXIDOREDUCTASE B18-LIKE SUBUNIT"/>
    <property type="match status" value="1"/>
</dbReference>
<proteinExistence type="inferred from homology"/>
<evidence type="ECO:0000256" key="9">
    <source>
        <dbReference type="ARBA" id="ARBA00022982"/>
    </source>
</evidence>
<keyword evidence="11" id="KW-0472">Membrane</keyword>
<evidence type="ECO:0000256" key="6">
    <source>
        <dbReference type="ARBA" id="ARBA00022448"/>
    </source>
</evidence>
<evidence type="ECO:0000256" key="7">
    <source>
        <dbReference type="ARBA" id="ARBA00022660"/>
    </source>
</evidence>
<dbReference type="Pfam" id="PF05676">
    <property type="entry name" value="NDUF_B7"/>
    <property type="match status" value="1"/>
</dbReference>
<protein>
    <recommendedName>
        <fullName evidence="5">NADH dehydrogenase [ubiquinone] 1 beta subcomplex subunit 7</fullName>
    </recommendedName>
</protein>
<comment type="subcellular location">
    <subcellularLocation>
        <location evidence="3">Mitochondrion inner membrane</location>
        <topology evidence="3">Peripheral membrane protein</topology>
    </subcellularLocation>
    <subcellularLocation>
        <location evidence="2">Mitochondrion intermembrane space</location>
    </subcellularLocation>
</comment>
<keyword evidence="8" id="KW-0999">Mitochondrion inner membrane</keyword>
<dbReference type="GeneID" id="101856309"/>
<evidence type="ECO:0000313" key="13">
    <source>
        <dbReference type="Proteomes" id="UP000694888"/>
    </source>
</evidence>
<dbReference type="PANTHER" id="PTHR20900:SF0">
    <property type="entry name" value="NADH DEHYDROGENASE [UBIQUINONE] 1 BETA SUBCOMPLEX SUBUNIT 7"/>
    <property type="match status" value="1"/>
</dbReference>
<evidence type="ECO:0000256" key="3">
    <source>
        <dbReference type="ARBA" id="ARBA00004637"/>
    </source>
</evidence>
<keyword evidence="12" id="KW-1015">Disulfide bond</keyword>
<keyword evidence="6" id="KW-0813">Transport</keyword>
<keyword evidence="13" id="KW-1185">Reference proteome</keyword>
<organism evidence="13 14">
    <name type="scientific">Aplysia californica</name>
    <name type="common">California sea hare</name>
    <dbReference type="NCBI Taxonomy" id="6500"/>
    <lineage>
        <taxon>Eukaryota</taxon>
        <taxon>Metazoa</taxon>
        <taxon>Spiralia</taxon>
        <taxon>Lophotrochozoa</taxon>
        <taxon>Mollusca</taxon>
        <taxon>Gastropoda</taxon>
        <taxon>Heterobranchia</taxon>
        <taxon>Euthyneura</taxon>
        <taxon>Tectipleura</taxon>
        <taxon>Aplysiida</taxon>
        <taxon>Aplysioidea</taxon>
        <taxon>Aplysiidae</taxon>
        <taxon>Aplysia</taxon>
    </lineage>
</organism>
<name>A0ABM1A2G9_APLCA</name>
<sequence>MRDLFGGRQTETINMGNMWYSYVTNPDTAPDFKSPPTFDPLIGFPEGRQERTIKATREELDRANVPLKNRDYCVDYFLELMKCRQEHFPRILKHCAKQTHEWEHCQIEDTVLRVKEWEREKRLKERAKRIAGKEGEEMAA</sequence>
<gene>
    <name evidence="14" type="primary">LOC101856309</name>
</gene>
<evidence type="ECO:0000256" key="8">
    <source>
        <dbReference type="ARBA" id="ARBA00022792"/>
    </source>
</evidence>
<dbReference type="RefSeq" id="XP_012939499.1">
    <property type="nucleotide sequence ID" value="XM_013084045.2"/>
</dbReference>
<evidence type="ECO:0000256" key="1">
    <source>
        <dbReference type="ARBA" id="ARBA00003195"/>
    </source>
</evidence>
<evidence type="ECO:0000256" key="4">
    <source>
        <dbReference type="ARBA" id="ARBA00008006"/>
    </source>
</evidence>
<reference evidence="14" key="1">
    <citation type="submission" date="2025-08" db="UniProtKB">
        <authorList>
            <consortium name="RefSeq"/>
        </authorList>
    </citation>
    <scope>IDENTIFICATION</scope>
</reference>
<evidence type="ECO:0000256" key="10">
    <source>
        <dbReference type="ARBA" id="ARBA00023128"/>
    </source>
</evidence>
<keyword evidence="10" id="KW-0496">Mitochondrion</keyword>
<comment type="similarity">
    <text evidence="4">Belongs to the complex I NDUFB7 subunit family.</text>
</comment>
<keyword evidence="7" id="KW-0679">Respiratory chain</keyword>
<keyword evidence="9" id="KW-0249">Electron transport</keyword>
<accession>A0ABM1A2G9</accession>
<dbReference type="Proteomes" id="UP000694888">
    <property type="component" value="Unplaced"/>
</dbReference>
<evidence type="ECO:0000313" key="14">
    <source>
        <dbReference type="RefSeq" id="XP_012939499.1"/>
    </source>
</evidence>